<accession>A0ABY7LN71</accession>
<dbReference type="InterPro" id="IPR025645">
    <property type="entry name" value="DUF4349"/>
</dbReference>
<evidence type="ECO:0000313" key="4">
    <source>
        <dbReference type="EMBL" id="WBA41291.1"/>
    </source>
</evidence>
<dbReference type="EMBL" id="CP114767">
    <property type="protein sequence ID" value="WBA41291.1"/>
    <property type="molecule type" value="Genomic_DNA"/>
</dbReference>
<dbReference type="RefSeq" id="WP_269559367.1">
    <property type="nucleotide sequence ID" value="NZ_CP114767.1"/>
</dbReference>
<feature type="domain" description="DUF4349" evidence="3">
    <location>
        <begin position="56"/>
        <end position="140"/>
    </location>
</feature>
<gene>
    <name evidence="4" type="ORF">O3303_15905</name>
</gene>
<sequence>MKKLWQLLPLLGLLLGGCAQQQEADTTAAAEAPEIVVPAPAPMPDVPLASLWQTNRPVIYQGTMNLLVSDFAATTHQLDTLLHRYGAYLAQAHEDAEDGRHTQQLTIRVPSARFVPLTFALGELGYVENKDISSRDLTSTQLRVRVQDTAAKALSAHDKLLADEATMGTLTLRYYQLIPAEMAPQPPLAPRLTAGLRFGWHLLGEVLVACTYFWPLSLLLIGWLVYRYSRRPTTH</sequence>
<dbReference type="Proteomes" id="UP001211005">
    <property type="component" value="Chromosome"/>
</dbReference>
<evidence type="ECO:0000256" key="1">
    <source>
        <dbReference type="SAM" id="Phobius"/>
    </source>
</evidence>
<feature type="chain" id="PRO_5047234279" evidence="2">
    <location>
        <begin position="25"/>
        <end position="235"/>
    </location>
</feature>
<keyword evidence="2" id="KW-0732">Signal</keyword>
<keyword evidence="1" id="KW-0812">Transmembrane</keyword>
<organism evidence="4 5">
    <name type="scientific">Hymenobacter canadensis</name>
    <dbReference type="NCBI Taxonomy" id="2999067"/>
    <lineage>
        <taxon>Bacteria</taxon>
        <taxon>Pseudomonadati</taxon>
        <taxon>Bacteroidota</taxon>
        <taxon>Cytophagia</taxon>
        <taxon>Cytophagales</taxon>
        <taxon>Hymenobacteraceae</taxon>
        <taxon>Hymenobacter</taxon>
    </lineage>
</organism>
<keyword evidence="1" id="KW-1133">Transmembrane helix</keyword>
<keyword evidence="5" id="KW-1185">Reference proteome</keyword>
<proteinExistence type="predicted"/>
<evidence type="ECO:0000256" key="2">
    <source>
        <dbReference type="SAM" id="SignalP"/>
    </source>
</evidence>
<dbReference type="PROSITE" id="PS51257">
    <property type="entry name" value="PROKAR_LIPOPROTEIN"/>
    <property type="match status" value="1"/>
</dbReference>
<keyword evidence="1" id="KW-0472">Membrane</keyword>
<feature type="transmembrane region" description="Helical" evidence="1">
    <location>
        <begin position="198"/>
        <end position="226"/>
    </location>
</feature>
<dbReference type="Pfam" id="PF14257">
    <property type="entry name" value="DUF4349"/>
    <property type="match status" value="1"/>
</dbReference>
<name>A0ABY7LN71_9BACT</name>
<evidence type="ECO:0000259" key="3">
    <source>
        <dbReference type="Pfam" id="PF14257"/>
    </source>
</evidence>
<protein>
    <submittedName>
        <fullName evidence="4">DUF4349 domain-containing protein</fullName>
    </submittedName>
</protein>
<reference evidence="4 5" key="1">
    <citation type="submission" date="2022-12" db="EMBL/GenBank/DDBJ databases">
        <title>Hymenobacter canadensis sp. nov. isolated from lake water of the Cambridge Bay, Canada.</title>
        <authorList>
            <person name="Kim W.H."/>
            <person name="Lee Y.M."/>
        </authorList>
    </citation>
    <scope>NUCLEOTIDE SEQUENCE [LARGE SCALE GENOMIC DNA]</scope>
    <source>
        <strain evidence="4 5">PAMC 29467</strain>
    </source>
</reference>
<evidence type="ECO:0000313" key="5">
    <source>
        <dbReference type="Proteomes" id="UP001211005"/>
    </source>
</evidence>
<feature type="signal peptide" evidence="2">
    <location>
        <begin position="1"/>
        <end position="24"/>
    </location>
</feature>